<evidence type="ECO:0000313" key="2">
    <source>
        <dbReference type="EMBL" id="TGJ66360.1"/>
    </source>
</evidence>
<protein>
    <recommendedName>
        <fullName evidence="1">NADAR domain-containing protein</fullName>
    </recommendedName>
</protein>
<dbReference type="Gene3D" id="1.10.357.40">
    <property type="entry name" value="YbiA-like"/>
    <property type="match status" value="1"/>
</dbReference>
<dbReference type="SUPFAM" id="SSF143990">
    <property type="entry name" value="YbiA-like"/>
    <property type="match status" value="1"/>
</dbReference>
<dbReference type="EMBL" id="SOZJ01000005">
    <property type="protein sequence ID" value="TGJ66360.1"/>
    <property type="molecule type" value="Genomic_DNA"/>
</dbReference>
<organism evidence="2 3">
    <name type="scientific">Orbilia oligospora</name>
    <name type="common">Nematode-trapping fungus</name>
    <name type="synonym">Arthrobotrys oligospora</name>
    <dbReference type="NCBI Taxonomy" id="2813651"/>
    <lineage>
        <taxon>Eukaryota</taxon>
        <taxon>Fungi</taxon>
        <taxon>Dikarya</taxon>
        <taxon>Ascomycota</taxon>
        <taxon>Pezizomycotina</taxon>
        <taxon>Orbiliomycetes</taxon>
        <taxon>Orbiliales</taxon>
        <taxon>Orbiliaceae</taxon>
        <taxon>Orbilia</taxon>
    </lineage>
</organism>
<comment type="caution">
    <text evidence="2">The sequence shown here is derived from an EMBL/GenBank/DDBJ whole genome shotgun (WGS) entry which is preliminary data.</text>
</comment>
<dbReference type="NCBIfam" id="TIGR02464">
    <property type="entry name" value="ribofla_fusion"/>
    <property type="match status" value="1"/>
</dbReference>
<gene>
    <name evidence="2" type="ORF">EYR41_008003</name>
</gene>
<dbReference type="InterPro" id="IPR012816">
    <property type="entry name" value="NADAR"/>
</dbReference>
<accession>A0A8H2HLV8</accession>
<feature type="domain" description="NADAR" evidence="1">
    <location>
        <begin position="62"/>
        <end position="220"/>
    </location>
</feature>
<dbReference type="CDD" id="cd15457">
    <property type="entry name" value="NADAR"/>
    <property type="match status" value="1"/>
</dbReference>
<name>A0A8H2HLV8_ORBOL</name>
<sequence>MIRYQRSSLIKHTTSYLNPTPSIFVASNPTIFGKIQTFGKMAASSNANNTQMLQIDTDNGIYFWKPEQRFGYLGQWFASPFTVISEDGTRIDYENCEQYMMHQKGVLFAPDSDTTRDILAKGLHPGEIKALGRAIPNFDEETWENNRYKIVVQGNYYKFTQNEELKAMLLETGNKELVEASPRDRIWGVGYGAVNAPKNRQKWGLNLLGKALMDVREKIRVEEKEEEEEKKAEESH</sequence>
<evidence type="ECO:0000313" key="3">
    <source>
        <dbReference type="Proteomes" id="UP000297595"/>
    </source>
</evidence>
<dbReference type="AlphaFoldDB" id="A0A8H2HLV8"/>
<proteinExistence type="predicted"/>
<dbReference type="InterPro" id="IPR037238">
    <property type="entry name" value="YbiA-like_sf"/>
</dbReference>
<dbReference type="OrthoDB" id="206452at2759"/>
<evidence type="ECO:0000259" key="1">
    <source>
        <dbReference type="Pfam" id="PF08719"/>
    </source>
</evidence>
<reference evidence="2 3" key="1">
    <citation type="submission" date="2019-03" db="EMBL/GenBank/DDBJ databases">
        <title>Nematode-trapping fungi genome.</title>
        <authorList>
            <person name="Vidal-Diez De Ulzurrun G."/>
        </authorList>
    </citation>
    <scope>NUCLEOTIDE SEQUENCE [LARGE SCALE GENOMIC DNA]</scope>
    <source>
        <strain evidence="2 3">TWF154</strain>
    </source>
</reference>
<dbReference type="Pfam" id="PF08719">
    <property type="entry name" value="NADAR"/>
    <property type="match status" value="1"/>
</dbReference>
<dbReference type="Proteomes" id="UP000297595">
    <property type="component" value="Unassembled WGS sequence"/>
</dbReference>